<proteinExistence type="predicted"/>
<accession>A0A1G7ZN89</accession>
<dbReference type="Pfam" id="PF10734">
    <property type="entry name" value="DUF2523"/>
    <property type="match status" value="1"/>
</dbReference>
<sequence length="103" mass="10430">MPFVAIFAFLSSIAGPLVARVLLSLGIGAITISGMQLLINQAKQYVMTNFSGLPSDAVAIMGLAKVDVCVNIMFAAVVTRAVVAGMNKATGSISKVGAVGKGS</sequence>
<protein>
    <recommendedName>
        <fullName evidence="3">DUF2523 domain-containing protein</fullName>
    </recommendedName>
</protein>
<dbReference type="Proteomes" id="UP000198606">
    <property type="component" value="Unassembled WGS sequence"/>
</dbReference>
<organism evidence="1 2">
    <name type="scientific">Phytopseudomonas flavescens</name>
    <dbReference type="NCBI Taxonomy" id="29435"/>
    <lineage>
        <taxon>Bacteria</taxon>
        <taxon>Pseudomonadati</taxon>
        <taxon>Pseudomonadota</taxon>
        <taxon>Gammaproteobacteria</taxon>
        <taxon>Pseudomonadales</taxon>
        <taxon>Pseudomonadaceae</taxon>
        <taxon>Phytopseudomonas</taxon>
    </lineage>
</organism>
<evidence type="ECO:0008006" key="3">
    <source>
        <dbReference type="Google" id="ProtNLM"/>
    </source>
</evidence>
<evidence type="ECO:0000313" key="1">
    <source>
        <dbReference type="EMBL" id="SDH10134.1"/>
    </source>
</evidence>
<reference evidence="1 2" key="1">
    <citation type="submission" date="2016-10" db="EMBL/GenBank/DDBJ databases">
        <authorList>
            <person name="de Groot N.N."/>
        </authorList>
    </citation>
    <scope>NUCLEOTIDE SEQUENCE [LARGE SCALE GENOMIC DNA]</scope>
    <source>
        <strain evidence="1 2">LMG 18387</strain>
    </source>
</reference>
<evidence type="ECO:0000313" key="2">
    <source>
        <dbReference type="Proteomes" id="UP000198606"/>
    </source>
</evidence>
<dbReference type="RefSeq" id="WP_084303125.1">
    <property type="nucleotide sequence ID" value="NZ_FNDG01000002.1"/>
</dbReference>
<dbReference type="EMBL" id="FNDG01000002">
    <property type="protein sequence ID" value="SDH10134.1"/>
    <property type="molecule type" value="Genomic_DNA"/>
</dbReference>
<dbReference type="STRING" id="29435.SAMN05216588_102413"/>
<dbReference type="AlphaFoldDB" id="A0A1G7ZN89"/>
<name>A0A1G7ZN89_9GAMM</name>
<dbReference type="InterPro" id="IPR019670">
    <property type="entry name" value="DUF2523"/>
</dbReference>
<gene>
    <name evidence="1" type="ORF">SAMN05216588_102413</name>
</gene>